<gene>
    <name evidence="1" type="ordered locus">LCRIS_01797</name>
</gene>
<evidence type="ECO:0000313" key="1">
    <source>
        <dbReference type="EMBL" id="CBL51244.1"/>
    </source>
</evidence>
<dbReference type="KEGG" id="lcr:LCRIS_01797"/>
<reference evidence="1 2" key="1">
    <citation type="journal article" date="2010" name="J. Bacteriol.">
        <title>Genome sequence of Lactobacillus crispatus ST1.</title>
        <authorList>
            <person name="Ojala T."/>
            <person name="Kuparinen V."/>
            <person name="Koskinen J.P."/>
            <person name="Alatalo E."/>
            <person name="Holm L."/>
            <person name="Auvinen P."/>
            <person name="Edelman S."/>
            <person name="Westerlund-Wikstrom B."/>
            <person name="Korhonen T.K."/>
            <person name="Paulin L."/>
            <person name="Kankainen M."/>
        </authorList>
    </citation>
    <scope>NUCLEOTIDE SEQUENCE [LARGE SCALE GENOMIC DNA]</scope>
    <source>
        <strain evidence="1 2">ST1</strain>
    </source>
</reference>
<organism evidence="1 2">
    <name type="scientific">Lactobacillus crispatus (strain ST1)</name>
    <dbReference type="NCBI Taxonomy" id="748671"/>
    <lineage>
        <taxon>Bacteria</taxon>
        <taxon>Bacillati</taxon>
        <taxon>Bacillota</taxon>
        <taxon>Bacilli</taxon>
        <taxon>Lactobacillales</taxon>
        <taxon>Lactobacillaceae</taxon>
        <taxon>Lactobacillus</taxon>
    </lineage>
</organism>
<sequence>MQADVVESNEYGLGAILKSKLLSKQFTSDDRYPVRVFPILGALSKELVVKLT</sequence>
<dbReference type="Proteomes" id="UP000002371">
    <property type="component" value="Chromosome"/>
</dbReference>
<name>D5GZN5_LACCS</name>
<dbReference type="AlphaFoldDB" id="D5GZN5"/>
<dbReference type="EMBL" id="FN692037">
    <property type="protein sequence ID" value="CBL51244.1"/>
    <property type="molecule type" value="Genomic_DNA"/>
</dbReference>
<protein>
    <submittedName>
        <fullName evidence="1">Uncharacterized protein</fullName>
    </submittedName>
</protein>
<evidence type="ECO:0000313" key="2">
    <source>
        <dbReference type="Proteomes" id="UP000002371"/>
    </source>
</evidence>
<proteinExistence type="predicted"/>
<dbReference type="HOGENOM" id="CLU_3081088_0_0_9"/>
<accession>D5GZN5</accession>
<reference key="2">
    <citation type="submission" date="2010-03" db="EMBL/GenBank/DDBJ databases">
        <title>Genome Sequence of Lactobacillus crispatus ST1.</title>
        <authorList>
            <person name="Ojala T."/>
            <person name="Kuparinen V."/>
            <person name="Koskinen J.P."/>
            <person name="Alatalo E."/>
            <person name="Holm L."/>
            <person name="Auvinen P."/>
            <person name="Edelman S."/>
            <person name="Westerlund-Wikstroem B."/>
            <person name="Korhonen T.K."/>
            <person name="Paulin L."/>
            <person name="Kankainen M."/>
        </authorList>
    </citation>
    <scope>NUCLEOTIDE SEQUENCE</scope>
    <source>
        <strain>ST1</strain>
    </source>
</reference>